<gene>
    <name evidence="5" type="ORF">AJ80_05559</name>
</gene>
<dbReference type="AlphaFoldDB" id="A0A2B7Y2G1"/>
<evidence type="ECO:0008006" key="7">
    <source>
        <dbReference type="Google" id="ProtNLM"/>
    </source>
</evidence>
<sequence>MQPVVSSSPAHRVYDRYYPKLERHAKRLGLANVRQLWDAHRDQIEHLKRQDYIDSQLQTEEYGEAPLPAPFTPPPVPPAPQAAPKLKTLAAYLDLDKVRHLGCAEIETVWRLRHASSQSSLCATIPSETFKQMVETARAHPRFVLPLPTSISHSPDSGPTADGAPTKKPSGVSFHFIEWAFPSPTAVTVIMTHLAEFKTKGEFAVPHTAITHHLELSRDKGVVLLQGAVTEHMGMSVEEARWLLMMLQKFYGGVGAPNSEPLGGLLEDFTAGNEAFNIQKLVEEAERIR</sequence>
<name>A0A2B7Y2G1_POLH7</name>
<dbReference type="PANTHER" id="PTHR13126">
    <property type="entry name" value="CHAPERONE ATP11"/>
    <property type="match status" value="1"/>
</dbReference>
<dbReference type="EMBL" id="PDNA01000083">
    <property type="protein sequence ID" value="PGH15375.1"/>
    <property type="molecule type" value="Genomic_DNA"/>
</dbReference>
<organism evidence="5 6">
    <name type="scientific">Polytolypa hystricis (strain UAMH7299)</name>
    <dbReference type="NCBI Taxonomy" id="1447883"/>
    <lineage>
        <taxon>Eukaryota</taxon>
        <taxon>Fungi</taxon>
        <taxon>Dikarya</taxon>
        <taxon>Ascomycota</taxon>
        <taxon>Pezizomycotina</taxon>
        <taxon>Eurotiomycetes</taxon>
        <taxon>Eurotiomycetidae</taxon>
        <taxon>Onygenales</taxon>
        <taxon>Onygenales incertae sedis</taxon>
        <taxon>Polytolypa</taxon>
    </lineage>
</organism>
<evidence type="ECO:0000256" key="3">
    <source>
        <dbReference type="ARBA" id="ARBA00022946"/>
    </source>
</evidence>
<comment type="similarity">
    <text evidence="2">Belongs to the ATP11 family.</text>
</comment>
<evidence type="ECO:0000256" key="2">
    <source>
        <dbReference type="ARBA" id="ARBA00009116"/>
    </source>
</evidence>
<dbReference type="InterPro" id="IPR010591">
    <property type="entry name" value="ATP11"/>
</dbReference>
<evidence type="ECO:0000313" key="5">
    <source>
        <dbReference type="EMBL" id="PGH15375.1"/>
    </source>
</evidence>
<dbReference type="Pfam" id="PF06644">
    <property type="entry name" value="ATP11"/>
    <property type="match status" value="1"/>
</dbReference>
<evidence type="ECO:0000256" key="1">
    <source>
        <dbReference type="ARBA" id="ARBA00004173"/>
    </source>
</evidence>
<accession>A0A2B7Y2G1</accession>
<dbReference type="Proteomes" id="UP000224634">
    <property type="component" value="Unassembled WGS sequence"/>
</dbReference>
<evidence type="ECO:0000256" key="4">
    <source>
        <dbReference type="ARBA" id="ARBA00023128"/>
    </source>
</evidence>
<proteinExistence type="inferred from homology"/>
<keyword evidence="6" id="KW-1185">Reference proteome</keyword>
<comment type="caution">
    <text evidence="5">The sequence shown here is derived from an EMBL/GenBank/DDBJ whole genome shotgun (WGS) entry which is preliminary data.</text>
</comment>
<reference evidence="5 6" key="1">
    <citation type="submission" date="2017-10" db="EMBL/GenBank/DDBJ databases">
        <title>Comparative genomics in systemic dimorphic fungi from Ajellomycetaceae.</title>
        <authorList>
            <person name="Munoz J.F."/>
            <person name="Mcewen J.G."/>
            <person name="Clay O.K."/>
            <person name="Cuomo C.A."/>
        </authorList>
    </citation>
    <scope>NUCLEOTIDE SEQUENCE [LARGE SCALE GENOMIC DNA]</scope>
    <source>
        <strain evidence="5 6">UAMH7299</strain>
    </source>
</reference>
<keyword evidence="4" id="KW-0496">Mitochondrion</keyword>
<dbReference type="OrthoDB" id="16535at2759"/>
<evidence type="ECO:0000313" key="6">
    <source>
        <dbReference type="Proteomes" id="UP000224634"/>
    </source>
</evidence>
<dbReference type="GO" id="GO:0033615">
    <property type="term" value="P:mitochondrial proton-transporting ATP synthase complex assembly"/>
    <property type="evidence" value="ECO:0007669"/>
    <property type="project" value="TreeGrafter"/>
</dbReference>
<protein>
    <recommendedName>
        <fullName evidence="7">ATP synthase mitochondrial F1 complex assembly factor 1</fullName>
    </recommendedName>
</protein>
<keyword evidence="3" id="KW-0809">Transit peptide</keyword>
<dbReference type="PANTHER" id="PTHR13126:SF0">
    <property type="entry name" value="ATP SYNTHASE MITOCHONDRIAL F1 COMPLEX ASSEMBLY FACTOR 1"/>
    <property type="match status" value="1"/>
</dbReference>
<comment type="subcellular location">
    <subcellularLocation>
        <location evidence="1">Mitochondrion</location>
    </subcellularLocation>
</comment>
<dbReference type="STRING" id="1447883.A0A2B7Y2G1"/>
<dbReference type="GO" id="GO:0005739">
    <property type="term" value="C:mitochondrion"/>
    <property type="evidence" value="ECO:0007669"/>
    <property type="project" value="UniProtKB-SubCell"/>
</dbReference>